<evidence type="ECO:0000256" key="2">
    <source>
        <dbReference type="SAM" id="Phobius"/>
    </source>
</evidence>
<keyword evidence="5" id="KW-1185">Reference proteome</keyword>
<name>A0A7J0DX48_9ERIC</name>
<dbReference type="EMBL" id="BJWL01000440">
    <property type="protein sequence ID" value="GFS44605.1"/>
    <property type="molecule type" value="Genomic_DNA"/>
</dbReference>
<dbReference type="Proteomes" id="UP000585474">
    <property type="component" value="Unassembled WGS sequence"/>
</dbReference>
<reference evidence="5" key="1">
    <citation type="submission" date="2019-07" db="EMBL/GenBank/DDBJ databases">
        <title>De Novo Assembly of kiwifruit Actinidia rufa.</title>
        <authorList>
            <person name="Sugita-Konishi S."/>
            <person name="Sato K."/>
            <person name="Mori E."/>
            <person name="Abe Y."/>
            <person name="Kisaki G."/>
            <person name="Hamano K."/>
            <person name="Suezawa K."/>
            <person name="Otani M."/>
            <person name="Fukuda T."/>
            <person name="Manabe T."/>
            <person name="Gomi K."/>
            <person name="Tabuchi M."/>
            <person name="Akimitsu K."/>
            <person name="Kataoka I."/>
        </authorList>
    </citation>
    <scope>NUCLEOTIDE SEQUENCE [LARGE SCALE GENOMIC DNA]</scope>
    <source>
        <strain evidence="5">cv. Fuchu</strain>
    </source>
</reference>
<evidence type="ECO:0000313" key="5">
    <source>
        <dbReference type="Proteomes" id="UP000585474"/>
    </source>
</evidence>
<evidence type="ECO:0000256" key="1">
    <source>
        <dbReference type="SAM" id="Coils"/>
    </source>
</evidence>
<protein>
    <submittedName>
        <fullName evidence="4">DNA repair ATPase-like protein</fullName>
    </submittedName>
</protein>
<sequence>MAMRPLLVLSIFLALILATKVSADASTAVNEHQHEEQAEEVVRSDGFDSSLKIELDQLKSHVLALESHVDEKTRELKNKDDILANKEKIIRETADIIASLKSEIASLQLQKIIEEQKTKIHKTERALQVAEEEMMKVKVEASSRRNELMEAGWRCFRPVDIGKADVHGAWLPPWLAAHLIRCQSFVETHWNMHGKPAFDEVIKKKWIPVAKEQWLVITTSMEPHVLLLSTKATEAYKASKSAVTPHVVKAQELVGPYFQEVKKVSKPYIDQVATVTKPHVDKVQSAIKPYTKEIVNAYGMFLESATIYHHQKPVPPYIQEIFILFFSRSSPSSGLYGKPVQDTVQGTLHKHELTRPLATKEFVWFAASALLGLPIFILSRICSAIFWSVT</sequence>
<dbReference type="PANTHER" id="PTHR34360:SF1">
    <property type="entry name" value="OS08G0519400 PROTEIN"/>
    <property type="match status" value="1"/>
</dbReference>
<organism evidence="4 5">
    <name type="scientific">Actinidia rufa</name>
    <dbReference type="NCBI Taxonomy" id="165716"/>
    <lineage>
        <taxon>Eukaryota</taxon>
        <taxon>Viridiplantae</taxon>
        <taxon>Streptophyta</taxon>
        <taxon>Embryophyta</taxon>
        <taxon>Tracheophyta</taxon>
        <taxon>Spermatophyta</taxon>
        <taxon>Magnoliopsida</taxon>
        <taxon>eudicotyledons</taxon>
        <taxon>Gunneridae</taxon>
        <taxon>Pentapetalae</taxon>
        <taxon>asterids</taxon>
        <taxon>Ericales</taxon>
        <taxon>Actinidiaceae</taxon>
        <taxon>Actinidia</taxon>
    </lineage>
</organism>
<feature type="signal peptide" evidence="3">
    <location>
        <begin position="1"/>
        <end position="23"/>
    </location>
</feature>
<evidence type="ECO:0000256" key="3">
    <source>
        <dbReference type="SAM" id="SignalP"/>
    </source>
</evidence>
<feature type="transmembrane region" description="Helical" evidence="2">
    <location>
        <begin position="362"/>
        <end position="387"/>
    </location>
</feature>
<gene>
    <name evidence="4" type="ORF">Acr_00g0091200</name>
</gene>
<evidence type="ECO:0000313" key="4">
    <source>
        <dbReference type="EMBL" id="GFS44605.1"/>
    </source>
</evidence>
<accession>A0A7J0DX48</accession>
<keyword evidence="2" id="KW-1133">Transmembrane helix</keyword>
<dbReference type="OrthoDB" id="2017695at2759"/>
<dbReference type="AlphaFoldDB" id="A0A7J0DX48"/>
<proteinExistence type="predicted"/>
<dbReference type="PANTHER" id="PTHR34360">
    <property type="entry name" value="OS08G0519400 PROTEIN"/>
    <property type="match status" value="1"/>
</dbReference>
<dbReference type="SUPFAM" id="SSF58113">
    <property type="entry name" value="Apolipoprotein A-I"/>
    <property type="match status" value="1"/>
</dbReference>
<feature type="coiled-coil region" evidence="1">
    <location>
        <begin position="55"/>
        <end position="140"/>
    </location>
</feature>
<feature type="chain" id="PRO_5029858353" evidence="3">
    <location>
        <begin position="24"/>
        <end position="390"/>
    </location>
</feature>
<comment type="caution">
    <text evidence="4">The sequence shown here is derived from an EMBL/GenBank/DDBJ whole genome shotgun (WGS) entry which is preliminary data.</text>
</comment>
<keyword evidence="1" id="KW-0175">Coiled coil</keyword>
<keyword evidence="3" id="KW-0732">Signal</keyword>
<keyword evidence="2" id="KW-0472">Membrane</keyword>
<keyword evidence="2" id="KW-0812">Transmembrane</keyword>